<dbReference type="PANTHER" id="PTHR36698">
    <property type="entry name" value="BLL5892 PROTEIN"/>
    <property type="match status" value="1"/>
</dbReference>
<dbReference type="Pfam" id="PF02470">
    <property type="entry name" value="MlaD"/>
    <property type="match status" value="1"/>
</dbReference>
<feature type="domain" description="Mce/MlaD" evidence="2">
    <location>
        <begin position="41"/>
        <end position="113"/>
    </location>
</feature>
<proteinExistence type="predicted"/>
<evidence type="ECO:0000256" key="1">
    <source>
        <dbReference type="SAM" id="Phobius"/>
    </source>
</evidence>
<keyword evidence="1" id="KW-0812">Transmembrane</keyword>
<keyword evidence="1" id="KW-1133">Transmembrane helix</keyword>
<comment type="caution">
    <text evidence="3">The sequence shown here is derived from an EMBL/GenBank/DDBJ whole genome shotgun (WGS) entry which is preliminary data.</text>
</comment>
<dbReference type="EMBL" id="JACIIV010000012">
    <property type="protein sequence ID" value="MBB6227685.1"/>
    <property type="molecule type" value="Genomic_DNA"/>
</dbReference>
<reference evidence="3 4" key="1">
    <citation type="submission" date="2020-08" db="EMBL/GenBank/DDBJ databases">
        <title>Genomic Encyclopedia of Type Strains, Phase IV (KMG-IV): sequencing the most valuable type-strain genomes for metagenomic binning, comparative biology and taxonomic classification.</title>
        <authorList>
            <person name="Goeker M."/>
        </authorList>
    </citation>
    <scope>NUCLEOTIDE SEQUENCE [LARGE SCALE GENOMIC DNA]</scope>
    <source>
        <strain evidence="3 4">DSM 102189</strain>
    </source>
</reference>
<name>A0A841LCZ0_9SPHN</name>
<keyword evidence="4" id="KW-1185">Reference proteome</keyword>
<organism evidence="3 4">
    <name type="scientific">Polymorphobacter multimanifer</name>
    <dbReference type="NCBI Taxonomy" id="1070431"/>
    <lineage>
        <taxon>Bacteria</taxon>
        <taxon>Pseudomonadati</taxon>
        <taxon>Pseudomonadota</taxon>
        <taxon>Alphaproteobacteria</taxon>
        <taxon>Sphingomonadales</taxon>
        <taxon>Sphingosinicellaceae</taxon>
        <taxon>Polymorphobacter</taxon>
    </lineage>
</organism>
<dbReference type="InterPro" id="IPR003399">
    <property type="entry name" value="Mce/MlaD"/>
</dbReference>
<evidence type="ECO:0000313" key="3">
    <source>
        <dbReference type="EMBL" id="MBB6227685.1"/>
    </source>
</evidence>
<accession>A0A841LCZ0</accession>
<evidence type="ECO:0000313" key="4">
    <source>
        <dbReference type="Proteomes" id="UP000538147"/>
    </source>
</evidence>
<sequence length="319" mass="33374">METRSNYAIVGGVVLLLVVALFAAILWFARFSGEPDQKFDILFNQAVTGLAPGSPVAFNGVPVGKIDEIKLQPRSPEFVRVRISVQEDVPILEGTTATIEGVGFTGVSQIQLTGSMAGGRPLTTPGPYGVPIISARAGGLGALLASAPELLKNVSLVAKRLAEVLDEDNKDSISNILRNVDRLSDALADRGPEIAATLTEARATLAAATTAMARVEALAGSTDAFLREDAKPLAAELGKTLRSASVSLERIEGLTASAEPGLRQLTTETIPEASQLIRELRALTAELNVLATRLDEDPIGAVSGGNRLPSYDPAGSAQK</sequence>
<feature type="transmembrane region" description="Helical" evidence="1">
    <location>
        <begin position="7"/>
        <end position="29"/>
    </location>
</feature>
<dbReference type="PANTHER" id="PTHR36698:SF2">
    <property type="entry name" value="MCE_MLAD DOMAIN-CONTAINING PROTEIN"/>
    <property type="match status" value="1"/>
</dbReference>
<keyword evidence="1" id="KW-0472">Membrane</keyword>
<evidence type="ECO:0000259" key="2">
    <source>
        <dbReference type="Pfam" id="PF02470"/>
    </source>
</evidence>
<dbReference type="RefSeq" id="WP_184198723.1">
    <property type="nucleotide sequence ID" value="NZ_JACIIV010000012.1"/>
</dbReference>
<dbReference type="AlphaFoldDB" id="A0A841LCZ0"/>
<gene>
    <name evidence="3" type="ORF">FHS79_001864</name>
</gene>
<protein>
    <submittedName>
        <fullName evidence="3">Phospholipid/cholesterol/gamma-HCH transport system substrate-binding protein</fullName>
    </submittedName>
</protein>
<dbReference type="Proteomes" id="UP000538147">
    <property type="component" value="Unassembled WGS sequence"/>
</dbReference>